<evidence type="ECO:0000256" key="1">
    <source>
        <dbReference type="ARBA" id="ARBA00009339"/>
    </source>
</evidence>
<proteinExistence type="inferred from homology"/>
<evidence type="ECO:0000313" key="9">
    <source>
        <dbReference type="Proteomes" id="UP000081671"/>
    </source>
</evidence>
<dbReference type="InterPro" id="IPR008916">
    <property type="entry name" value="Retrov_capsid_C"/>
</dbReference>
<evidence type="ECO:0000256" key="4">
    <source>
        <dbReference type="ARBA" id="ARBA00035234"/>
    </source>
</evidence>
<evidence type="ECO:0000256" key="7">
    <source>
        <dbReference type="ARBA" id="ARBA00046440"/>
    </source>
</evidence>
<keyword evidence="9" id="KW-1185">Reference proteome</keyword>
<evidence type="ECO:0000256" key="5">
    <source>
        <dbReference type="ARBA" id="ARBA00035339"/>
    </source>
</evidence>
<dbReference type="InParanoid" id="A0A1S3ERM4"/>
<evidence type="ECO:0000313" key="10">
    <source>
        <dbReference type="RefSeq" id="XP_012866605.1"/>
    </source>
</evidence>
<dbReference type="FunFam" id="1.10.1620.10:FF:000001">
    <property type="entry name" value="60S ribosomal protein-like L39"/>
    <property type="match status" value="1"/>
</dbReference>
<dbReference type="Pfam" id="PF19317">
    <property type="entry name" value="Gag_p24_C"/>
    <property type="match status" value="1"/>
</dbReference>
<dbReference type="AlphaFoldDB" id="A0A1S3ERM4"/>
<dbReference type="GO" id="GO:0003735">
    <property type="term" value="F:structural constituent of ribosome"/>
    <property type="evidence" value="ECO:0007669"/>
    <property type="project" value="InterPro"/>
</dbReference>
<dbReference type="InterPro" id="IPR045345">
    <property type="entry name" value="Gag_p24_C"/>
</dbReference>
<keyword evidence="2" id="KW-0689">Ribosomal protein</keyword>
<dbReference type="Pfam" id="PF00832">
    <property type="entry name" value="Ribosomal_L39"/>
    <property type="match status" value="1"/>
</dbReference>
<dbReference type="SUPFAM" id="SSF48662">
    <property type="entry name" value="Ribosomal protein L39e"/>
    <property type="match status" value="1"/>
</dbReference>
<evidence type="ECO:0000259" key="8">
    <source>
        <dbReference type="Pfam" id="PF19317"/>
    </source>
</evidence>
<keyword evidence="3" id="KW-0687">Ribonucleoprotein</keyword>
<protein>
    <recommendedName>
        <fullName evidence="4">Large ribosomal subunit protein eL39</fullName>
    </recommendedName>
    <alternativeName>
        <fullName evidence="5">60S ribosomal protein L39</fullName>
    </alternativeName>
</protein>
<dbReference type="PANTHER" id="PTHR19970">
    <property type="entry name" value="RIBOSOMAL PROTEIN L39E"/>
    <property type="match status" value="1"/>
</dbReference>
<dbReference type="InterPro" id="IPR000077">
    <property type="entry name" value="Ribosomal_eL39"/>
</dbReference>
<dbReference type="Proteomes" id="UP000081671">
    <property type="component" value="Unplaced"/>
</dbReference>
<reference evidence="10" key="1">
    <citation type="submission" date="2025-08" db="UniProtKB">
        <authorList>
            <consortium name="RefSeq"/>
        </authorList>
    </citation>
    <scope>IDENTIFICATION</scope>
    <source>
        <tissue evidence="10">Kidney</tissue>
    </source>
</reference>
<comment type="function">
    <text evidence="6">RNA-binding component of the large ribosomal subunit. The ribosome is a large ribonucleoprotein complex responsible for the synthesis of proteins in the cell.</text>
</comment>
<evidence type="ECO:0000256" key="2">
    <source>
        <dbReference type="ARBA" id="ARBA00022980"/>
    </source>
</evidence>
<dbReference type="GeneID" id="105981804"/>
<dbReference type="Gene3D" id="1.10.375.10">
    <property type="entry name" value="Human Immunodeficiency Virus Type 1 Capsid Protein"/>
    <property type="match status" value="1"/>
</dbReference>
<accession>A0A1S3ERM4</accession>
<dbReference type="SUPFAM" id="SSF47943">
    <property type="entry name" value="Retrovirus capsid protein, N-terminal core domain"/>
    <property type="match status" value="1"/>
</dbReference>
<sequence>MAAKPMDEPQFVFPVNVHGTAARPHQWCPHDPKVLERYRPLSGQTGCTPHAQQVLGTPSIALSCPRDWKSFMRPALSSGDFLLRKAAFYDECERHSAGNVAAGGGTMPTWGTLRELMRLPPHKQRGPCSTLTKHASVPCGLSPQSLLKKGTNNQKPTYNNEPFTDFIARVQEAVAREVSHAGAQDAQTKTLIWKGATRECRKAIAPERNGEITDWIHQRFGDTRSCHEYPCTGFPSTAASARAPPNGTAGTRPGGHIAIIDTKDCFSPIPLHPKDKEYFAFSRATSPGETQSSQTLFSFCSPWRLLCLPELLIVSSHKTFRIKRFLAKKQKQNRPIPQWIRMKTGNKIRSNSKRRTWRRIKMGL</sequence>
<evidence type="ECO:0000256" key="3">
    <source>
        <dbReference type="ARBA" id="ARBA00023274"/>
    </source>
</evidence>
<dbReference type="Gene3D" id="1.10.1620.10">
    <property type="entry name" value="Ribosomal protein L39e"/>
    <property type="match status" value="1"/>
</dbReference>
<dbReference type="RefSeq" id="XP_012866605.1">
    <property type="nucleotide sequence ID" value="XM_013011151.1"/>
</dbReference>
<evidence type="ECO:0000256" key="6">
    <source>
        <dbReference type="ARBA" id="ARBA00046244"/>
    </source>
</evidence>
<gene>
    <name evidence="10" type="primary">LOC105981804</name>
</gene>
<dbReference type="KEGG" id="dord:105981804"/>
<dbReference type="OrthoDB" id="9630350at2759"/>
<dbReference type="Pfam" id="PF00607">
    <property type="entry name" value="Gag_p24"/>
    <property type="match status" value="1"/>
</dbReference>
<dbReference type="GO" id="GO:0022625">
    <property type="term" value="C:cytosolic large ribosomal subunit"/>
    <property type="evidence" value="ECO:0007669"/>
    <property type="project" value="TreeGrafter"/>
</dbReference>
<dbReference type="GO" id="GO:0006412">
    <property type="term" value="P:translation"/>
    <property type="evidence" value="ECO:0007669"/>
    <property type="project" value="InterPro"/>
</dbReference>
<comment type="subunit">
    <text evidence="7">Component of the large ribosomal subunit. Interacts with IMPACT.</text>
</comment>
<dbReference type="SUPFAM" id="SSF47353">
    <property type="entry name" value="Retrovirus capsid dimerization domain-like"/>
    <property type="match status" value="1"/>
</dbReference>
<feature type="domain" description="Retroviral nucleocapsid Gag protein p24 C-terminal" evidence="8">
    <location>
        <begin position="159"/>
        <end position="215"/>
    </location>
</feature>
<organism evidence="9 10">
    <name type="scientific">Dipodomys ordii</name>
    <name type="common">Ord's kangaroo rat</name>
    <dbReference type="NCBI Taxonomy" id="10020"/>
    <lineage>
        <taxon>Eukaryota</taxon>
        <taxon>Metazoa</taxon>
        <taxon>Chordata</taxon>
        <taxon>Craniata</taxon>
        <taxon>Vertebrata</taxon>
        <taxon>Euteleostomi</taxon>
        <taxon>Mammalia</taxon>
        <taxon>Eutheria</taxon>
        <taxon>Euarchontoglires</taxon>
        <taxon>Glires</taxon>
        <taxon>Rodentia</taxon>
        <taxon>Castorimorpha</taxon>
        <taxon>Heteromyidae</taxon>
        <taxon>Dipodomyinae</taxon>
        <taxon>Dipodomys</taxon>
    </lineage>
</organism>
<dbReference type="GO" id="GO:0016032">
    <property type="term" value="P:viral process"/>
    <property type="evidence" value="ECO:0007669"/>
    <property type="project" value="InterPro"/>
</dbReference>
<comment type="similarity">
    <text evidence="1">Belongs to the eukaryotic ribosomal protein eL39 family.</text>
</comment>
<name>A0A1S3ERM4_DIPOR</name>
<dbReference type="InterPro" id="IPR008919">
    <property type="entry name" value="Retrov_capsid_N"/>
</dbReference>
<dbReference type="PANTHER" id="PTHR19970:SF0">
    <property type="entry name" value="LARGE RIBOSOMAL SUBUNIT PROTEIN EL39"/>
    <property type="match status" value="1"/>
</dbReference>
<dbReference type="Gene3D" id="1.10.1200.30">
    <property type="match status" value="1"/>
</dbReference>
<dbReference type="InterPro" id="IPR023626">
    <property type="entry name" value="Ribosomal_eL39_dom_sf"/>
</dbReference>